<gene>
    <name evidence="1" type="ORF">JOB18_020366</name>
</gene>
<evidence type="ECO:0000313" key="2">
    <source>
        <dbReference type="Proteomes" id="UP000693946"/>
    </source>
</evidence>
<organism evidence="1 2">
    <name type="scientific">Solea senegalensis</name>
    <name type="common">Senegalese sole</name>
    <dbReference type="NCBI Taxonomy" id="28829"/>
    <lineage>
        <taxon>Eukaryota</taxon>
        <taxon>Metazoa</taxon>
        <taxon>Chordata</taxon>
        <taxon>Craniata</taxon>
        <taxon>Vertebrata</taxon>
        <taxon>Euteleostomi</taxon>
        <taxon>Actinopterygii</taxon>
        <taxon>Neopterygii</taxon>
        <taxon>Teleostei</taxon>
        <taxon>Neoteleostei</taxon>
        <taxon>Acanthomorphata</taxon>
        <taxon>Carangaria</taxon>
        <taxon>Pleuronectiformes</taxon>
        <taxon>Pleuronectoidei</taxon>
        <taxon>Soleidae</taxon>
        <taxon>Solea</taxon>
    </lineage>
</organism>
<comment type="caution">
    <text evidence="1">The sequence shown here is derived from an EMBL/GenBank/DDBJ whole genome shotgun (WGS) entry which is preliminary data.</text>
</comment>
<keyword evidence="2" id="KW-1185">Reference proteome</keyword>
<dbReference type="EMBL" id="JAGKHQ010000008">
    <property type="protein sequence ID" value="KAG7510386.1"/>
    <property type="molecule type" value="Genomic_DNA"/>
</dbReference>
<name>A0AAV6RY61_SOLSE</name>
<evidence type="ECO:0000313" key="1">
    <source>
        <dbReference type="EMBL" id="KAG7510386.1"/>
    </source>
</evidence>
<reference evidence="1 2" key="1">
    <citation type="journal article" date="2021" name="Sci. Rep.">
        <title>Chromosome anchoring in Senegalese sole (Solea senegalensis) reveals sex-associated markers and genome rearrangements in flatfish.</title>
        <authorList>
            <person name="Guerrero-Cozar I."/>
            <person name="Gomez-Garrido J."/>
            <person name="Berbel C."/>
            <person name="Martinez-Blanch J.F."/>
            <person name="Alioto T."/>
            <person name="Claros M.G."/>
            <person name="Gagnaire P.A."/>
            <person name="Manchado M."/>
        </authorList>
    </citation>
    <scope>NUCLEOTIDE SEQUENCE [LARGE SCALE GENOMIC DNA]</scope>
    <source>
        <strain evidence="1">Sse05_10M</strain>
    </source>
</reference>
<proteinExistence type="predicted"/>
<sequence>MRYLLVDWENKEQVRELPAELRGYTDTYKYADRRVFSTYSSVDRPALAGRAGDWDRAFMSAAELRRGRFCRDSQHGTANPGSLLTAAVNGNITPAMQGGNISQWRKNRMLAGKYCERNCDNWAVDLRILAQIKCNPSVQDTLIDISAYVCMSVILAFLD</sequence>
<protein>
    <submittedName>
        <fullName evidence="1">Uncharacterized protein</fullName>
    </submittedName>
</protein>
<accession>A0AAV6RY61</accession>
<dbReference type="AlphaFoldDB" id="A0AAV6RY61"/>
<dbReference type="Proteomes" id="UP000693946">
    <property type="component" value="Linkage Group LG16"/>
</dbReference>